<evidence type="ECO:0000313" key="1">
    <source>
        <dbReference type="EMBL" id="CAG8687967.1"/>
    </source>
</evidence>
<dbReference type="EMBL" id="CAJVPU010023348">
    <property type="protein sequence ID" value="CAG8687967.1"/>
    <property type="molecule type" value="Genomic_DNA"/>
</dbReference>
<feature type="non-terminal residue" evidence="1">
    <location>
        <position position="70"/>
    </location>
</feature>
<name>A0ACA9P1T3_9GLOM</name>
<reference evidence="1" key="1">
    <citation type="submission" date="2021-06" db="EMBL/GenBank/DDBJ databases">
        <authorList>
            <person name="Kallberg Y."/>
            <person name="Tangrot J."/>
            <person name="Rosling A."/>
        </authorList>
    </citation>
    <scope>NUCLEOTIDE SEQUENCE</scope>
    <source>
        <strain evidence="1">IL203A</strain>
    </source>
</reference>
<organism evidence="1 2">
    <name type="scientific">Dentiscutata heterogama</name>
    <dbReference type="NCBI Taxonomy" id="1316150"/>
    <lineage>
        <taxon>Eukaryota</taxon>
        <taxon>Fungi</taxon>
        <taxon>Fungi incertae sedis</taxon>
        <taxon>Mucoromycota</taxon>
        <taxon>Glomeromycotina</taxon>
        <taxon>Glomeromycetes</taxon>
        <taxon>Diversisporales</taxon>
        <taxon>Gigasporaceae</taxon>
        <taxon>Dentiscutata</taxon>
    </lineage>
</organism>
<evidence type="ECO:0000313" key="2">
    <source>
        <dbReference type="Proteomes" id="UP000789702"/>
    </source>
</evidence>
<proteinExistence type="predicted"/>
<gene>
    <name evidence="1" type="ORF">DHETER_LOCUS11101</name>
</gene>
<dbReference type="Proteomes" id="UP000789702">
    <property type="component" value="Unassembled WGS sequence"/>
</dbReference>
<protein>
    <submittedName>
        <fullName evidence="1">2608_t:CDS:1</fullName>
    </submittedName>
</protein>
<feature type="non-terminal residue" evidence="1">
    <location>
        <position position="1"/>
    </location>
</feature>
<comment type="caution">
    <text evidence="1">The sequence shown here is derived from an EMBL/GenBank/DDBJ whole genome shotgun (WGS) entry which is preliminary data.</text>
</comment>
<sequence>SDGSHISENITNHIIKYFELKIDRKKIYRLIGAVEEKQFIETFFDISVTIDIGNNTLTISSVLLTKKDNN</sequence>
<keyword evidence="2" id="KW-1185">Reference proteome</keyword>
<accession>A0ACA9P1T3</accession>